<dbReference type="GO" id="GO:0005524">
    <property type="term" value="F:ATP binding"/>
    <property type="evidence" value="ECO:0007669"/>
    <property type="project" value="InterPro"/>
</dbReference>
<name>A0A239ZZI1_CLOCO</name>
<dbReference type="GO" id="GO:0006298">
    <property type="term" value="P:mismatch repair"/>
    <property type="evidence" value="ECO:0007669"/>
    <property type="project" value="UniProtKB-UniRule"/>
</dbReference>
<dbReference type="InterPro" id="IPR014790">
    <property type="entry name" value="MutL_C"/>
</dbReference>
<dbReference type="SUPFAM" id="SSF55874">
    <property type="entry name" value="ATPase domain of HSP90 chaperone/DNA topoisomerase II/histidine kinase"/>
    <property type="match status" value="1"/>
</dbReference>
<dbReference type="SMART" id="SM00853">
    <property type="entry name" value="MutL_C"/>
    <property type="match status" value="1"/>
</dbReference>
<dbReference type="CDD" id="cd00782">
    <property type="entry name" value="MutL_Trans"/>
    <property type="match status" value="1"/>
</dbReference>
<evidence type="ECO:0000313" key="8">
    <source>
        <dbReference type="Proteomes" id="UP000528432"/>
    </source>
</evidence>
<feature type="domain" description="DNA mismatch repair protein S5" evidence="6">
    <location>
        <begin position="209"/>
        <end position="327"/>
    </location>
</feature>
<dbReference type="AlphaFoldDB" id="A0A239ZZI1"/>
<dbReference type="InterPro" id="IPR014721">
    <property type="entry name" value="Ribsml_uS5_D2-typ_fold_subgr"/>
</dbReference>
<dbReference type="SUPFAM" id="SSF54211">
    <property type="entry name" value="Ribosomal protein S5 domain 2-like"/>
    <property type="match status" value="1"/>
</dbReference>
<comment type="function">
    <text evidence="4">This protein is involved in the repair of mismatches in DNA. It is required for dam-dependent methyl-directed DNA mismatch repair. May act as a 'molecular matchmaker', a protein that promotes the formation of a stable complex between two or more DNA-binding proteins in an ATP-dependent manner without itself being part of a final effector complex.</text>
</comment>
<gene>
    <name evidence="4 7" type="primary">mutL</name>
    <name evidence="7" type="ORF">HMJ28_00955</name>
</gene>
<dbReference type="SUPFAM" id="SSF118116">
    <property type="entry name" value="DNA mismatch repair protein MutL"/>
    <property type="match status" value="1"/>
</dbReference>
<dbReference type="InterPro" id="IPR042121">
    <property type="entry name" value="MutL_C_regsub"/>
</dbReference>
<dbReference type="Pfam" id="PF01119">
    <property type="entry name" value="DNA_mis_repair"/>
    <property type="match status" value="1"/>
</dbReference>
<dbReference type="InterPro" id="IPR036890">
    <property type="entry name" value="HATPase_C_sf"/>
</dbReference>
<dbReference type="InterPro" id="IPR042120">
    <property type="entry name" value="MutL_C_dimsub"/>
</dbReference>
<protein>
    <recommendedName>
        <fullName evidence="4">DNA mismatch repair protein MutL</fullName>
    </recommendedName>
</protein>
<dbReference type="Gene3D" id="3.30.565.10">
    <property type="entry name" value="Histidine kinase-like ATPase, C-terminal domain"/>
    <property type="match status" value="1"/>
</dbReference>
<dbReference type="GO" id="GO:0016887">
    <property type="term" value="F:ATP hydrolysis activity"/>
    <property type="evidence" value="ECO:0007669"/>
    <property type="project" value="InterPro"/>
</dbReference>
<dbReference type="GO" id="GO:0032300">
    <property type="term" value="C:mismatch repair complex"/>
    <property type="evidence" value="ECO:0007669"/>
    <property type="project" value="InterPro"/>
</dbReference>
<dbReference type="Gene3D" id="3.30.1370.100">
    <property type="entry name" value="MutL, C-terminal domain, regulatory subdomain"/>
    <property type="match status" value="1"/>
</dbReference>
<organism evidence="7 8">
    <name type="scientific">Clostridium cochlearium</name>
    <dbReference type="NCBI Taxonomy" id="1494"/>
    <lineage>
        <taxon>Bacteria</taxon>
        <taxon>Bacillati</taxon>
        <taxon>Bacillota</taxon>
        <taxon>Clostridia</taxon>
        <taxon>Eubacteriales</taxon>
        <taxon>Clostridiaceae</taxon>
        <taxon>Clostridium</taxon>
    </lineage>
</organism>
<dbReference type="NCBIfam" id="TIGR00585">
    <property type="entry name" value="mutl"/>
    <property type="match status" value="1"/>
</dbReference>
<dbReference type="Gene3D" id="3.30.230.10">
    <property type="match status" value="1"/>
</dbReference>
<dbReference type="Gene3D" id="3.30.1540.20">
    <property type="entry name" value="MutL, C-terminal domain, dimerisation subdomain"/>
    <property type="match status" value="1"/>
</dbReference>
<keyword evidence="7" id="KW-0540">Nuclease</keyword>
<keyword evidence="2 4" id="KW-0227">DNA damage</keyword>
<evidence type="ECO:0000259" key="5">
    <source>
        <dbReference type="SMART" id="SM00853"/>
    </source>
</evidence>
<dbReference type="PROSITE" id="PS00058">
    <property type="entry name" value="DNA_MISMATCH_REPAIR_1"/>
    <property type="match status" value="1"/>
</dbReference>
<dbReference type="CDD" id="cd16926">
    <property type="entry name" value="HATPase_MutL-MLH-PMS-like"/>
    <property type="match status" value="1"/>
</dbReference>
<dbReference type="EMBL" id="JABFIF010000001">
    <property type="protein sequence ID" value="NOH14967.1"/>
    <property type="molecule type" value="Genomic_DNA"/>
</dbReference>
<comment type="similarity">
    <text evidence="1 4">Belongs to the DNA mismatch repair MutL/HexB family.</text>
</comment>
<keyword evidence="3 4" id="KW-0234">DNA repair</keyword>
<evidence type="ECO:0000259" key="6">
    <source>
        <dbReference type="SMART" id="SM01340"/>
    </source>
</evidence>
<keyword evidence="7" id="KW-0255">Endonuclease</keyword>
<dbReference type="Pfam" id="PF08676">
    <property type="entry name" value="MutL_C"/>
    <property type="match status" value="1"/>
</dbReference>
<evidence type="ECO:0000313" key="7">
    <source>
        <dbReference type="EMBL" id="NOH14967.1"/>
    </source>
</evidence>
<dbReference type="InterPro" id="IPR014762">
    <property type="entry name" value="DNA_mismatch_repair_CS"/>
</dbReference>
<dbReference type="InterPro" id="IPR037198">
    <property type="entry name" value="MutL_C_sf"/>
</dbReference>
<dbReference type="InterPro" id="IPR002099">
    <property type="entry name" value="MutL/Mlh/PMS"/>
</dbReference>
<evidence type="ECO:0000256" key="3">
    <source>
        <dbReference type="ARBA" id="ARBA00023204"/>
    </source>
</evidence>
<comment type="caution">
    <text evidence="7">The sequence shown here is derived from an EMBL/GenBank/DDBJ whole genome shotgun (WGS) entry which is preliminary data.</text>
</comment>
<accession>A0A239ZZI1</accession>
<dbReference type="GO" id="GO:0004519">
    <property type="term" value="F:endonuclease activity"/>
    <property type="evidence" value="ECO:0007669"/>
    <property type="project" value="UniProtKB-KW"/>
</dbReference>
<dbReference type="FunFam" id="3.30.565.10:FF:000003">
    <property type="entry name" value="DNA mismatch repair endonuclease MutL"/>
    <property type="match status" value="1"/>
</dbReference>
<dbReference type="GO" id="GO:0030983">
    <property type="term" value="F:mismatched DNA binding"/>
    <property type="evidence" value="ECO:0007669"/>
    <property type="project" value="InterPro"/>
</dbReference>
<dbReference type="GO" id="GO:0140664">
    <property type="term" value="F:ATP-dependent DNA damage sensor activity"/>
    <property type="evidence" value="ECO:0007669"/>
    <property type="project" value="InterPro"/>
</dbReference>
<dbReference type="Pfam" id="PF13589">
    <property type="entry name" value="HATPase_c_3"/>
    <property type="match status" value="1"/>
</dbReference>
<evidence type="ECO:0000256" key="4">
    <source>
        <dbReference type="HAMAP-Rule" id="MF_00149"/>
    </source>
</evidence>
<dbReference type="InterPro" id="IPR020568">
    <property type="entry name" value="Ribosomal_Su5_D2-typ_SF"/>
</dbReference>
<proteinExistence type="inferred from homology"/>
<dbReference type="HAMAP" id="MF_00149">
    <property type="entry name" value="DNA_mis_repair"/>
    <property type="match status" value="1"/>
</dbReference>
<evidence type="ECO:0000256" key="1">
    <source>
        <dbReference type="ARBA" id="ARBA00006082"/>
    </source>
</evidence>
<dbReference type="Proteomes" id="UP000528432">
    <property type="component" value="Unassembled WGS sequence"/>
</dbReference>
<keyword evidence="7" id="KW-0378">Hydrolase</keyword>
<dbReference type="PANTHER" id="PTHR10073">
    <property type="entry name" value="DNA MISMATCH REPAIR PROTEIN MLH, PMS, MUTL"/>
    <property type="match status" value="1"/>
</dbReference>
<dbReference type="SMART" id="SM01340">
    <property type="entry name" value="DNA_mis_repair"/>
    <property type="match status" value="1"/>
</dbReference>
<dbReference type="InterPro" id="IPR013507">
    <property type="entry name" value="DNA_mismatch_S5_2-like"/>
</dbReference>
<dbReference type="InterPro" id="IPR038973">
    <property type="entry name" value="MutL/Mlh/Pms-like"/>
</dbReference>
<reference evidence="7 8" key="1">
    <citation type="submission" date="2020-05" db="EMBL/GenBank/DDBJ databases">
        <title>Draft genome sequence of Clostridium cochlearium strain AGROS13 isolated from a sheep dairy farm in New Zealand.</title>
        <authorList>
            <person name="Gupta T.B."/>
            <person name="Jauregui R."/>
            <person name="Risson A.N."/>
            <person name="Brightwell G."/>
            <person name="Maclean P."/>
        </authorList>
    </citation>
    <scope>NUCLEOTIDE SEQUENCE [LARGE SCALE GENOMIC DNA]</scope>
    <source>
        <strain evidence="7 8">AGROS13</strain>
    </source>
</reference>
<dbReference type="InterPro" id="IPR020667">
    <property type="entry name" value="DNA_mismatch_repair_MutL"/>
</dbReference>
<dbReference type="GeneID" id="70577043"/>
<evidence type="ECO:0000256" key="2">
    <source>
        <dbReference type="ARBA" id="ARBA00022763"/>
    </source>
</evidence>
<feature type="domain" description="MutL C-terminal dimerisation" evidence="5">
    <location>
        <begin position="434"/>
        <end position="576"/>
    </location>
</feature>
<sequence length="620" mass="70417">MKRINILDEFTFNKIAAGEVVERPFSVVKELVENSIDAEAKNITVEVKNGGQDLIKVSDDGIGIYADDIEKAFLPHATSKISNIEDIFSLNTMGFRGEALPSIASISKIHLKSKPSSKDIGKEIYMEGGNFISFNDIGMNTGTTIKVTDLFYNVPARLKFLKSPSRESSLISDIIQRLSLANPNIAFKLINNDRTVLNTYGSGNLEDVIRVIYGKKTLENVNYFESHSDIISVYGYIGNAELSRGSRNNQSIFVNKRYIKSGLITAAVENAFKSFLTINKFPFFVIFIDIFPEYIDVNVHPTKTEIKFKEDKRVFSFVFHTVHESIKKSLYKEFNTQITEDVKEDNKEIIKENPSLFESVKKVQIPIDLKSATKDIERTSLVNSALNNVSNVTQNTIDKSITIDKKENFQEDKINNIATENTKDEVPKLPEMRIIGQFDNTYILAESFKNLYIIDQHAAHEKILFENYRDKIKKEQVKSQVLLQPIVIELDPEDFSYYMDNKDLFCKTGFNIELFGENTVTIREVPFIMGKPDINNLFMDIIDNIKAMGSGETTEVKYDSIAMLACKSAVKAKDKLSKEEMEALINDLSFAKDPFNCPHGRPTIIKITLSELEKKFKRVQ</sequence>
<dbReference type="PANTHER" id="PTHR10073:SF12">
    <property type="entry name" value="DNA MISMATCH REPAIR PROTEIN MLH1"/>
    <property type="match status" value="1"/>
</dbReference>
<dbReference type="RefSeq" id="WP_095177697.1">
    <property type="nucleotide sequence ID" value="NZ_CP173238.1"/>
</dbReference>